<feature type="signal peptide" evidence="2">
    <location>
        <begin position="1"/>
        <end position="18"/>
    </location>
</feature>
<evidence type="ECO:0000313" key="4">
    <source>
        <dbReference type="Proteomes" id="UP000011713"/>
    </source>
</evidence>
<feature type="chain" id="PRO_5004048698" description="RxLR effector candidate protein" evidence="2">
    <location>
        <begin position="19"/>
        <end position="70"/>
    </location>
</feature>
<sequence>MLLLLLWPLLMLLLLVLASNSLHLVRYSYLSIYTDEIDYRESTLYVCHFVLRKLCFIGLFWIILIDIVKM</sequence>
<dbReference type="AlphaFoldDB" id="M4B1I5"/>
<evidence type="ECO:0008006" key="5">
    <source>
        <dbReference type="Google" id="ProtNLM"/>
    </source>
</evidence>
<dbReference type="Proteomes" id="UP000011713">
    <property type="component" value="Unassembled WGS sequence"/>
</dbReference>
<proteinExistence type="predicted"/>
<keyword evidence="1" id="KW-1133">Transmembrane helix</keyword>
<dbReference type="HOGENOM" id="CLU_2763245_0_0_1"/>
<organism evidence="3 4">
    <name type="scientific">Hyaloperonospora arabidopsidis (strain Emoy2)</name>
    <name type="common">Downy mildew agent</name>
    <name type="synonym">Peronospora arabidopsidis</name>
    <dbReference type="NCBI Taxonomy" id="559515"/>
    <lineage>
        <taxon>Eukaryota</taxon>
        <taxon>Sar</taxon>
        <taxon>Stramenopiles</taxon>
        <taxon>Oomycota</taxon>
        <taxon>Peronosporomycetes</taxon>
        <taxon>Peronosporales</taxon>
        <taxon>Peronosporaceae</taxon>
        <taxon>Hyaloperonospora</taxon>
    </lineage>
</organism>
<name>M4B1I5_HYAAE</name>
<evidence type="ECO:0000313" key="3">
    <source>
        <dbReference type="EnsemblProtists" id="HpaP800132"/>
    </source>
</evidence>
<dbReference type="InParanoid" id="M4B1I5"/>
<feature type="transmembrane region" description="Helical" evidence="1">
    <location>
        <begin position="42"/>
        <end position="64"/>
    </location>
</feature>
<keyword evidence="2" id="KW-0732">Signal</keyword>
<keyword evidence="1" id="KW-0812">Transmembrane</keyword>
<keyword evidence="1" id="KW-0472">Membrane</keyword>
<dbReference type="EMBL" id="JH597776">
    <property type="status" value="NOT_ANNOTATED_CDS"/>
    <property type="molecule type" value="Genomic_DNA"/>
</dbReference>
<evidence type="ECO:0000256" key="1">
    <source>
        <dbReference type="SAM" id="Phobius"/>
    </source>
</evidence>
<keyword evidence="4" id="KW-1185">Reference proteome</keyword>
<dbReference type="EnsemblProtists" id="HpaT800132">
    <property type="protein sequence ID" value="HpaP800132"/>
    <property type="gene ID" value="HpaG800132"/>
</dbReference>
<reference evidence="3" key="2">
    <citation type="submission" date="2015-06" db="UniProtKB">
        <authorList>
            <consortium name="EnsemblProtists"/>
        </authorList>
    </citation>
    <scope>IDENTIFICATION</scope>
    <source>
        <strain evidence="3">Emoy2</strain>
    </source>
</reference>
<evidence type="ECO:0000256" key="2">
    <source>
        <dbReference type="SAM" id="SignalP"/>
    </source>
</evidence>
<dbReference type="VEuPathDB" id="FungiDB:HpaG800132"/>
<accession>M4B1I5</accession>
<reference evidence="4" key="1">
    <citation type="journal article" date="2010" name="Science">
        <title>Signatures of adaptation to obligate biotrophy in the Hyaloperonospora arabidopsidis genome.</title>
        <authorList>
            <person name="Baxter L."/>
            <person name="Tripathy S."/>
            <person name="Ishaque N."/>
            <person name="Boot N."/>
            <person name="Cabral A."/>
            <person name="Kemen E."/>
            <person name="Thines M."/>
            <person name="Ah-Fong A."/>
            <person name="Anderson R."/>
            <person name="Badejoko W."/>
            <person name="Bittner-Eddy P."/>
            <person name="Boore J.L."/>
            <person name="Chibucos M.C."/>
            <person name="Coates M."/>
            <person name="Dehal P."/>
            <person name="Delehaunty K."/>
            <person name="Dong S."/>
            <person name="Downton P."/>
            <person name="Dumas B."/>
            <person name="Fabro G."/>
            <person name="Fronick C."/>
            <person name="Fuerstenberg S.I."/>
            <person name="Fulton L."/>
            <person name="Gaulin E."/>
            <person name="Govers F."/>
            <person name="Hughes L."/>
            <person name="Humphray S."/>
            <person name="Jiang R.H."/>
            <person name="Judelson H."/>
            <person name="Kamoun S."/>
            <person name="Kyung K."/>
            <person name="Meijer H."/>
            <person name="Minx P."/>
            <person name="Morris P."/>
            <person name="Nelson J."/>
            <person name="Phuntumart V."/>
            <person name="Qutob D."/>
            <person name="Rehmany A."/>
            <person name="Rougon-Cardoso A."/>
            <person name="Ryden P."/>
            <person name="Torto-Alalibo T."/>
            <person name="Studholme D."/>
            <person name="Wang Y."/>
            <person name="Win J."/>
            <person name="Wood J."/>
            <person name="Clifton S.W."/>
            <person name="Rogers J."/>
            <person name="Van den Ackerveken G."/>
            <person name="Jones J.D."/>
            <person name="McDowell J.M."/>
            <person name="Beynon J."/>
            <person name="Tyler B.M."/>
        </authorList>
    </citation>
    <scope>NUCLEOTIDE SEQUENCE [LARGE SCALE GENOMIC DNA]</scope>
    <source>
        <strain evidence="4">Emoy2</strain>
    </source>
</reference>
<protein>
    <recommendedName>
        <fullName evidence="5">RxLR effector candidate protein</fullName>
    </recommendedName>
</protein>